<dbReference type="InterPro" id="IPR017907">
    <property type="entry name" value="Znf_RING_CS"/>
</dbReference>
<dbReference type="Pfam" id="PF14634">
    <property type="entry name" value="zf-RING_5"/>
    <property type="match status" value="1"/>
</dbReference>
<keyword evidence="1" id="KW-0479">Metal-binding</keyword>
<evidence type="ECO:0000256" key="2">
    <source>
        <dbReference type="ARBA" id="ARBA00022771"/>
    </source>
</evidence>
<dbReference type="PROSITE" id="PS00518">
    <property type="entry name" value="ZF_RING_1"/>
    <property type="match status" value="1"/>
</dbReference>
<evidence type="ECO:0000259" key="5">
    <source>
        <dbReference type="PROSITE" id="PS50089"/>
    </source>
</evidence>
<name>A0A6A5FVG6_CAERE</name>
<dbReference type="PROSITE" id="PS50089">
    <property type="entry name" value="ZF_RING_2"/>
    <property type="match status" value="1"/>
</dbReference>
<dbReference type="Gene3D" id="3.30.40.10">
    <property type="entry name" value="Zinc/RING finger domain, C3HC4 (zinc finger)"/>
    <property type="match status" value="1"/>
</dbReference>
<dbReference type="EMBL" id="WUAV01000006">
    <property type="protein sequence ID" value="KAF1746401.1"/>
    <property type="molecule type" value="Genomic_DNA"/>
</dbReference>
<accession>A0A6A5FVG6</accession>
<dbReference type="GeneID" id="9798565"/>
<dbReference type="PANTHER" id="PTHR47156">
    <property type="entry name" value="PROTEIN CBG20824"/>
    <property type="match status" value="1"/>
</dbReference>
<sequence length="102" mass="11930">MLNQDRETKILLEQRNQDLTDAVVQGLDKMPWKECERCSREFEPSGDRVPKVLKCGHTLCWGCIKHISHLDFIKCPFCETVFVFSEKDNIDKLLKNFAALRM</sequence>
<evidence type="ECO:0000313" key="6">
    <source>
        <dbReference type="EMBL" id="KAF1746401.1"/>
    </source>
</evidence>
<gene>
    <name evidence="6" type="ORF">GCK72_022855</name>
</gene>
<keyword evidence="2 4" id="KW-0863">Zinc-finger</keyword>
<dbReference type="SUPFAM" id="SSF57850">
    <property type="entry name" value="RING/U-box"/>
    <property type="match status" value="1"/>
</dbReference>
<dbReference type="AlphaFoldDB" id="A0A6A5FVG6"/>
<evidence type="ECO:0000256" key="1">
    <source>
        <dbReference type="ARBA" id="ARBA00022723"/>
    </source>
</evidence>
<proteinExistence type="predicted"/>
<evidence type="ECO:0000256" key="4">
    <source>
        <dbReference type="PROSITE-ProRule" id="PRU00175"/>
    </source>
</evidence>
<dbReference type="RefSeq" id="XP_003102968.2">
    <property type="nucleotide sequence ID" value="XM_003102920.2"/>
</dbReference>
<reference evidence="6 7" key="1">
    <citation type="submission" date="2019-12" db="EMBL/GenBank/DDBJ databases">
        <title>Chromosome-level assembly of the Caenorhabditis remanei genome.</title>
        <authorList>
            <person name="Teterina A.A."/>
            <person name="Willis J.H."/>
            <person name="Phillips P.C."/>
        </authorList>
    </citation>
    <scope>NUCLEOTIDE SEQUENCE [LARGE SCALE GENOMIC DNA]</scope>
    <source>
        <strain evidence="6 7">PX506</strain>
        <tissue evidence="6">Whole organism</tissue>
    </source>
</reference>
<dbReference type="PANTHER" id="PTHR47156:SF10">
    <property type="entry name" value="E3 UBIQUITIN-PROTEIN LIGASE TRIM-21-RELATED"/>
    <property type="match status" value="1"/>
</dbReference>
<dbReference type="SMART" id="SM00184">
    <property type="entry name" value="RING"/>
    <property type="match status" value="1"/>
</dbReference>
<evidence type="ECO:0000256" key="3">
    <source>
        <dbReference type="ARBA" id="ARBA00022833"/>
    </source>
</evidence>
<evidence type="ECO:0000313" key="7">
    <source>
        <dbReference type="Proteomes" id="UP000483820"/>
    </source>
</evidence>
<keyword evidence="3" id="KW-0862">Zinc</keyword>
<dbReference type="KEGG" id="crq:GCK72_022855"/>
<dbReference type="Proteomes" id="UP000483820">
    <property type="component" value="Chromosome X"/>
</dbReference>
<comment type="caution">
    <text evidence="6">The sequence shown here is derived from an EMBL/GenBank/DDBJ whole genome shotgun (WGS) entry which is preliminary data.</text>
</comment>
<dbReference type="InterPro" id="IPR052667">
    <property type="entry name" value="E3_ubiquitin-ligase_RING"/>
</dbReference>
<organism evidence="6 7">
    <name type="scientific">Caenorhabditis remanei</name>
    <name type="common">Caenorhabditis vulgaris</name>
    <dbReference type="NCBI Taxonomy" id="31234"/>
    <lineage>
        <taxon>Eukaryota</taxon>
        <taxon>Metazoa</taxon>
        <taxon>Ecdysozoa</taxon>
        <taxon>Nematoda</taxon>
        <taxon>Chromadorea</taxon>
        <taxon>Rhabditida</taxon>
        <taxon>Rhabditina</taxon>
        <taxon>Rhabditomorpha</taxon>
        <taxon>Rhabditoidea</taxon>
        <taxon>Rhabditidae</taxon>
        <taxon>Peloderinae</taxon>
        <taxon>Caenorhabditis</taxon>
    </lineage>
</organism>
<protein>
    <recommendedName>
        <fullName evidence="5">RING-type domain-containing protein</fullName>
    </recommendedName>
</protein>
<dbReference type="CTD" id="9798565"/>
<feature type="domain" description="RING-type" evidence="5">
    <location>
        <begin position="35"/>
        <end position="79"/>
    </location>
</feature>
<dbReference type="InterPro" id="IPR001841">
    <property type="entry name" value="Znf_RING"/>
</dbReference>
<dbReference type="GO" id="GO:0008270">
    <property type="term" value="F:zinc ion binding"/>
    <property type="evidence" value="ECO:0007669"/>
    <property type="project" value="UniProtKB-KW"/>
</dbReference>
<dbReference type="InterPro" id="IPR013083">
    <property type="entry name" value="Znf_RING/FYVE/PHD"/>
</dbReference>